<proteinExistence type="predicted"/>
<gene>
    <name evidence="1" type="ORF">HMPREF0765_0418</name>
</gene>
<protein>
    <recommendedName>
        <fullName evidence="3">3-oxoacyl-[acyl-carrier-protein] reductase</fullName>
    </recommendedName>
</protein>
<dbReference type="SUPFAM" id="SSF51735">
    <property type="entry name" value="NAD(P)-binding Rossmann-fold domains"/>
    <property type="match status" value="1"/>
</dbReference>
<dbReference type="RefSeq" id="WP_003011756.1">
    <property type="nucleotide sequence ID" value="NZ_GG668635.1"/>
</dbReference>
<dbReference type="Proteomes" id="UP000006241">
    <property type="component" value="Unassembled WGS sequence"/>
</dbReference>
<comment type="caution">
    <text evidence="1">The sequence shown here is derived from an EMBL/GenBank/DDBJ whole genome shotgun (WGS) entry which is preliminary data.</text>
</comment>
<evidence type="ECO:0008006" key="3">
    <source>
        <dbReference type="Google" id="ProtNLM"/>
    </source>
</evidence>
<accession>C2FSW2</accession>
<dbReference type="EMBL" id="ACHB01000007">
    <property type="protein sequence ID" value="EEI94086.1"/>
    <property type="molecule type" value="Genomic_DNA"/>
</dbReference>
<dbReference type="Gene3D" id="3.40.50.720">
    <property type="entry name" value="NAD(P)-binding Rossmann-like Domain"/>
    <property type="match status" value="1"/>
</dbReference>
<sequence length="44" mass="4803">MNTSKIAIVTGGSRGLGRNAALKIAKNGIHLVITYHNNKEKQRK</sequence>
<evidence type="ECO:0000313" key="1">
    <source>
        <dbReference type="EMBL" id="EEI94086.1"/>
    </source>
</evidence>
<reference evidence="1 2" key="1">
    <citation type="submission" date="2009-01" db="EMBL/GenBank/DDBJ databases">
        <authorList>
            <person name="Qin X."/>
            <person name="Bachman B."/>
            <person name="Battles P."/>
            <person name="Bell A."/>
            <person name="Bess C."/>
            <person name="Bickham C."/>
            <person name="Chaboub L."/>
            <person name="Chen D."/>
            <person name="Coyle M."/>
            <person name="Deiros D.R."/>
            <person name="Dinh H."/>
            <person name="Forbes L."/>
            <person name="Fowler G."/>
            <person name="Francisco L."/>
            <person name="Fu Q."/>
            <person name="Gubbala S."/>
            <person name="Hale W."/>
            <person name="Han Y."/>
            <person name="Hemphill L."/>
            <person name="Highlander S.K."/>
            <person name="Hirani K."/>
            <person name="Hogues M."/>
            <person name="Jackson L."/>
            <person name="Jakkamsetti A."/>
            <person name="Javaid M."/>
            <person name="Jiang H."/>
            <person name="Korchina V."/>
            <person name="Kovar C."/>
            <person name="Lara F."/>
            <person name="Lee S."/>
            <person name="Mata R."/>
            <person name="Mathew T."/>
            <person name="Moen C."/>
            <person name="Morales K."/>
            <person name="Munidasa M."/>
            <person name="Nazareth L."/>
            <person name="Ngo R."/>
            <person name="Nguyen L."/>
            <person name="Okwuonu G."/>
            <person name="Ongeri F."/>
            <person name="Patil S."/>
            <person name="Petrosino J."/>
            <person name="Pham C."/>
            <person name="Pham P."/>
            <person name="Pu L.-L."/>
            <person name="Puazo M."/>
            <person name="Raj R."/>
            <person name="Reid J."/>
            <person name="Rouhana J."/>
            <person name="Saada N."/>
            <person name="Shang Y."/>
            <person name="Simmons D."/>
            <person name="Thornton R."/>
            <person name="Warren J."/>
            <person name="Weissenberger G."/>
            <person name="Zhang J."/>
            <person name="Zhang L."/>
            <person name="Zhou C."/>
            <person name="Zhu D."/>
            <person name="Muzny D."/>
            <person name="Worley K."/>
            <person name="Gibbs R."/>
        </authorList>
    </citation>
    <scope>NUCLEOTIDE SEQUENCE [LARGE SCALE GENOMIC DNA]</scope>
    <source>
        <strain evidence="1 2">ATCC 33300</strain>
    </source>
</reference>
<dbReference type="AlphaFoldDB" id="C2FSW2"/>
<dbReference type="HOGENOM" id="CLU_3222226_0_0_10"/>
<dbReference type="Pfam" id="PF00106">
    <property type="entry name" value="adh_short"/>
    <property type="match status" value="1"/>
</dbReference>
<organism evidence="1 2">
    <name type="scientific">Sphingobacterium spiritivorum ATCC 33300</name>
    <dbReference type="NCBI Taxonomy" id="525372"/>
    <lineage>
        <taxon>Bacteria</taxon>
        <taxon>Pseudomonadati</taxon>
        <taxon>Bacteroidota</taxon>
        <taxon>Sphingobacteriia</taxon>
        <taxon>Sphingobacteriales</taxon>
        <taxon>Sphingobacteriaceae</taxon>
        <taxon>Sphingobacterium</taxon>
    </lineage>
</organism>
<dbReference type="InterPro" id="IPR002347">
    <property type="entry name" value="SDR_fam"/>
</dbReference>
<evidence type="ECO:0000313" key="2">
    <source>
        <dbReference type="Proteomes" id="UP000006241"/>
    </source>
</evidence>
<dbReference type="InterPro" id="IPR036291">
    <property type="entry name" value="NAD(P)-bd_dom_sf"/>
</dbReference>
<name>C2FSW2_SPHSI</name>